<sequence>ASCGMNSTCHTLRHESKNMMFVASVEDCTEHIVSCHVMNELRNVPFWSGWPGHQSEFYDTHFKEKNYLIQQVSYFDDGEKTSPKAQKSIGTPELNPKFGYSTNGLPSEIRTLTILVTFGVRVVAGRLNNRRITIISVGKGRSSNEDGSQVSFLFAAVVTALLFKANSAFNAGKCSEMRKSSVSRETFHHDQNHR</sequence>
<dbReference type="Proteomes" id="UP001233999">
    <property type="component" value="Unassembled WGS sequence"/>
</dbReference>
<keyword evidence="2" id="KW-1185">Reference proteome</keyword>
<dbReference type="EMBL" id="JASPKZ010000445">
    <property type="protein sequence ID" value="KAJ9600181.1"/>
    <property type="molecule type" value="Genomic_DNA"/>
</dbReference>
<organism evidence="1 2">
    <name type="scientific">Diploptera punctata</name>
    <name type="common">Pacific beetle cockroach</name>
    <dbReference type="NCBI Taxonomy" id="6984"/>
    <lineage>
        <taxon>Eukaryota</taxon>
        <taxon>Metazoa</taxon>
        <taxon>Ecdysozoa</taxon>
        <taxon>Arthropoda</taxon>
        <taxon>Hexapoda</taxon>
        <taxon>Insecta</taxon>
        <taxon>Pterygota</taxon>
        <taxon>Neoptera</taxon>
        <taxon>Polyneoptera</taxon>
        <taxon>Dictyoptera</taxon>
        <taxon>Blattodea</taxon>
        <taxon>Blaberoidea</taxon>
        <taxon>Blaberidae</taxon>
        <taxon>Diplopterinae</taxon>
        <taxon>Diploptera</taxon>
    </lineage>
</organism>
<gene>
    <name evidence="1" type="ORF">L9F63_009515</name>
</gene>
<dbReference type="AlphaFoldDB" id="A0AAD8AK78"/>
<accession>A0AAD8AK78</accession>
<feature type="non-terminal residue" evidence="1">
    <location>
        <position position="1"/>
    </location>
</feature>
<evidence type="ECO:0000313" key="1">
    <source>
        <dbReference type="EMBL" id="KAJ9600181.1"/>
    </source>
</evidence>
<comment type="caution">
    <text evidence="1">The sequence shown here is derived from an EMBL/GenBank/DDBJ whole genome shotgun (WGS) entry which is preliminary data.</text>
</comment>
<reference evidence="1" key="2">
    <citation type="submission" date="2023-05" db="EMBL/GenBank/DDBJ databases">
        <authorList>
            <person name="Fouks B."/>
        </authorList>
    </citation>
    <scope>NUCLEOTIDE SEQUENCE</scope>
    <source>
        <strain evidence="1">Stay&amp;Tobe</strain>
        <tissue evidence="1">Testes</tissue>
    </source>
</reference>
<proteinExistence type="predicted"/>
<reference evidence="1" key="1">
    <citation type="journal article" date="2023" name="IScience">
        <title>Live-bearing cockroach genome reveals convergent evolutionary mechanisms linked to viviparity in insects and beyond.</title>
        <authorList>
            <person name="Fouks B."/>
            <person name="Harrison M.C."/>
            <person name="Mikhailova A.A."/>
            <person name="Marchal E."/>
            <person name="English S."/>
            <person name="Carruthers M."/>
            <person name="Jennings E.C."/>
            <person name="Chiamaka E.L."/>
            <person name="Frigard R.A."/>
            <person name="Pippel M."/>
            <person name="Attardo G.M."/>
            <person name="Benoit J.B."/>
            <person name="Bornberg-Bauer E."/>
            <person name="Tobe S.S."/>
        </authorList>
    </citation>
    <scope>NUCLEOTIDE SEQUENCE</scope>
    <source>
        <strain evidence="1">Stay&amp;Tobe</strain>
    </source>
</reference>
<evidence type="ECO:0000313" key="2">
    <source>
        <dbReference type="Proteomes" id="UP001233999"/>
    </source>
</evidence>
<protein>
    <submittedName>
        <fullName evidence="1">Uncharacterized protein</fullName>
    </submittedName>
</protein>
<name>A0AAD8AK78_DIPPU</name>
<feature type="non-terminal residue" evidence="1">
    <location>
        <position position="194"/>
    </location>
</feature>